<accession>A0ABU4E771</accession>
<dbReference type="InterPro" id="IPR009385">
    <property type="entry name" value="Plasmid_inh_PsiB"/>
</dbReference>
<organism evidence="1 2">
    <name type="scientific">Atlantibacter subterraneus</name>
    <dbReference type="NCBI Taxonomy" id="255519"/>
    <lineage>
        <taxon>Bacteria</taxon>
        <taxon>Pseudomonadati</taxon>
        <taxon>Pseudomonadota</taxon>
        <taxon>Gammaproteobacteria</taxon>
        <taxon>Enterobacterales</taxon>
        <taxon>Enterobacteriaceae</taxon>
        <taxon>Atlantibacter</taxon>
    </lineage>
</organism>
<dbReference type="Pfam" id="PF06290">
    <property type="entry name" value="PsiB"/>
    <property type="match status" value="1"/>
</dbReference>
<name>A0ABU4E771_9ENTR</name>
<protein>
    <submittedName>
        <fullName evidence="1">Conjugation system SOS inhibitor PsiB</fullName>
    </submittedName>
</protein>
<proteinExistence type="predicted"/>
<comment type="caution">
    <text evidence="1">The sequence shown here is derived from an EMBL/GenBank/DDBJ whole genome shotgun (WGS) entry which is preliminary data.</text>
</comment>
<dbReference type="InterPro" id="IPR038131">
    <property type="entry name" value="PsiB-like_sf"/>
</dbReference>
<dbReference type="EMBL" id="JAWLOF010000014">
    <property type="protein sequence ID" value="MDV7024469.1"/>
    <property type="molecule type" value="Genomic_DNA"/>
</dbReference>
<dbReference type="RefSeq" id="WP_317678993.1">
    <property type="nucleotide sequence ID" value="NZ_JAWLOF010000014.1"/>
</dbReference>
<evidence type="ECO:0000313" key="2">
    <source>
        <dbReference type="Proteomes" id="UP001187066"/>
    </source>
</evidence>
<dbReference type="Proteomes" id="UP001187066">
    <property type="component" value="Unassembled WGS sequence"/>
</dbReference>
<dbReference type="Gene3D" id="3.40.50.11880">
    <property type="entry name" value="Plasmid SOS inhibition protein"/>
    <property type="match status" value="1"/>
</dbReference>
<gene>
    <name evidence="1" type="primary">psiB</name>
    <name evidence="1" type="ORF">R4P48_17505</name>
</gene>
<keyword evidence="2" id="KW-1185">Reference proteome</keyword>
<reference evidence="1 2" key="1">
    <citation type="submission" date="2023-10" db="EMBL/GenBank/DDBJ databases">
        <authorList>
            <person name="Dale J."/>
        </authorList>
    </citation>
    <scope>NUCLEOTIDE SEQUENCE [LARGE SCALE GENOMIC DNA]</scope>
    <source>
        <strain evidence="1 2">2023EL-00970</strain>
    </source>
</reference>
<dbReference type="NCBIfam" id="NF010255">
    <property type="entry name" value="PRK13701.1"/>
    <property type="match status" value="1"/>
</dbReference>
<evidence type="ECO:0000313" key="1">
    <source>
        <dbReference type="EMBL" id="MDV7024469.1"/>
    </source>
</evidence>
<sequence>MQNIITTDVLKTMIPCEFEDYRNGGNDLRRALTHAVLGKVDAPCGWNIDCEYNAEFGGLFPVQCRFTPAHEHFHIVLCSPGEVSTVWLMVFVSDNGHPVSVVRTLEQFSPELISHTLSLTDRLDNDGYPADCIIRTLEMEGAQ</sequence>